<accession>F0QVU6</accession>
<dbReference type="eggNOG" id="arCOG02730">
    <property type="taxonomic scope" value="Archaea"/>
</dbReference>
<dbReference type="SUPFAM" id="SSF88723">
    <property type="entry name" value="PIN domain-like"/>
    <property type="match status" value="1"/>
</dbReference>
<dbReference type="AlphaFoldDB" id="F0QVU6"/>
<evidence type="ECO:0000259" key="1">
    <source>
        <dbReference type="Pfam" id="PF01850"/>
    </source>
</evidence>
<dbReference type="RefSeq" id="WP_013605282.1">
    <property type="nucleotide sequence ID" value="NC_015151.1"/>
</dbReference>
<evidence type="ECO:0000313" key="2">
    <source>
        <dbReference type="EMBL" id="ADY02120.1"/>
    </source>
</evidence>
<dbReference type="EMBL" id="CP002529">
    <property type="protein sequence ID" value="ADY02120.1"/>
    <property type="molecule type" value="Genomic_DNA"/>
</dbReference>
<evidence type="ECO:0000313" key="3">
    <source>
        <dbReference type="Proteomes" id="UP000007485"/>
    </source>
</evidence>
<sequence>MSFVIDTNAIIAVISEDDVNHDKAVNIWNFDLRIINEILQDPKIKVIENNIQDIYFAIDHKDYIRHYDDFNDLIILSTARRLGLPLVTFDNELLELYHKFKWI</sequence>
<protein>
    <recommendedName>
        <fullName evidence="1">PIN domain-containing protein</fullName>
    </recommendedName>
</protein>
<name>F0QVU6_VULM7</name>
<dbReference type="Proteomes" id="UP000007485">
    <property type="component" value="Chromosome"/>
</dbReference>
<keyword evidence="3" id="KW-1185">Reference proteome</keyword>
<dbReference type="PANTHER" id="PTHR39664">
    <property type="match status" value="1"/>
</dbReference>
<dbReference type="KEGG" id="vmo:VMUT_1919"/>
<dbReference type="OrthoDB" id="90145at2157"/>
<proteinExistence type="predicted"/>
<feature type="domain" description="PIN" evidence="1">
    <location>
        <begin position="62"/>
        <end position="97"/>
    </location>
</feature>
<reference evidence="2 3" key="1">
    <citation type="journal article" date="2011" name="J. Bacteriol.">
        <title>Complete genome sequence of 'Vulcanisaeta moutnovskia' strain 768-28, a novel member of the hyperthermophilic crenarchaeal genus vulcanisaeta.</title>
        <authorList>
            <person name="Gumerov V.M."/>
            <person name="Mardanov A.V."/>
            <person name="Beletsky A.V."/>
            <person name="Prokofeva M.I."/>
            <person name="Bonch-Osmolovskaya E.A."/>
            <person name="Ravin N.V."/>
            <person name="Skryabin K.G."/>
        </authorList>
    </citation>
    <scope>NUCLEOTIDE SEQUENCE [LARGE SCALE GENOMIC DNA]</scope>
    <source>
        <strain evidence="2 3">768-28</strain>
    </source>
</reference>
<dbReference type="PANTHER" id="PTHR39664:SF2">
    <property type="entry name" value="NUCLEIC ACID-BINDING PROTEIN, CONTAINING PIN DOMAIN-RELATED"/>
    <property type="match status" value="1"/>
</dbReference>
<dbReference type="HOGENOM" id="CLU_153004_0_0_2"/>
<dbReference type="InterPro" id="IPR029060">
    <property type="entry name" value="PIN-like_dom_sf"/>
</dbReference>
<dbReference type="InterPro" id="IPR002716">
    <property type="entry name" value="PIN_dom"/>
</dbReference>
<gene>
    <name evidence="2" type="ordered locus">VMUT_1919</name>
</gene>
<organism evidence="2 3">
    <name type="scientific">Vulcanisaeta moutnovskia (strain 768-28)</name>
    <dbReference type="NCBI Taxonomy" id="985053"/>
    <lineage>
        <taxon>Archaea</taxon>
        <taxon>Thermoproteota</taxon>
        <taxon>Thermoprotei</taxon>
        <taxon>Thermoproteales</taxon>
        <taxon>Thermoproteaceae</taxon>
        <taxon>Vulcanisaeta</taxon>
    </lineage>
</organism>
<dbReference type="STRING" id="985053.VMUT_1919"/>
<dbReference type="GeneID" id="10289571"/>
<dbReference type="Pfam" id="PF01850">
    <property type="entry name" value="PIN"/>
    <property type="match status" value="1"/>
</dbReference>